<evidence type="ECO:0000313" key="4">
    <source>
        <dbReference type="Proteomes" id="UP000735302"/>
    </source>
</evidence>
<sequence>MHLLTLALLACVPSALLAVKCTDPPDTRTDVVTFEMSTEPSTPAETTPYIPPPESWPRGSVQSSKLSKKVTSTRIQRTTATSTSGPLKLR</sequence>
<dbReference type="Proteomes" id="UP000735302">
    <property type="component" value="Unassembled WGS sequence"/>
</dbReference>
<evidence type="ECO:0008006" key="5">
    <source>
        <dbReference type="Google" id="ProtNLM"/>
    </source>
</evidence>
<evidence type="ECO:0000256" key="2">
    <source>
        <dbReference type="SAM" id="SignalP"/>
    </source>
</evidence>
<organism evidence="3 4">
    <name type="scientific">Plakobranchus ocellatus</name>
    <dbReference type="NCBI Taxonomy" id="259542"/>
    <lineage>
        <taxon>Eukaryota</taxon>
        <taxon>Metazoa</taxon>
        <taxon>Spiralia</taxon>
        <taxon>Lophotrochozoa</taxon>
        <taxon>Mollusca</taxon>
        <taxon>Gastropoda</taxon>
        <taxon>Heterobranchia</taxon>
        <taxon>Euthyneura</taxon>
        <taxon>Panpulmonata</taxon>
        <taxon>Sacoglossa</taxon>
        <taxon>Placobranchoidea</taxon>
        <taxon>Plakobranchidae</taxon>
        <taxon>Plakobranchus</taxon>
    </lineage>
</organism>
<dbReference type="AlphaFoldDB" id="A0AAV4C6K7"/>
<evidence type="ECO:0000256" key="1">
    <source>
        <dbReference type="SAM" id="MobiDB-lite"/>
    </source>
</evidence>
<reference evidence="3 4" key="1">
    <citation type="journal article" date="2021" name="Elife">
        <title>Chloroplast acquisition without the gene transfer in kleptoplastic sea slugs, Plakobranchus ocellatus.</title>
        <authorList>
            <person name="Maeda T."/>
            <person name="Takahashi S."/>
            <person name="Yoshida T."/>
            <person name="Shimamura S."/>
            <person name="Takaki Y."/>
            <person name="Nagai Y."/>
            <person name="Toyoda A."/>
            <person name="Suzuki Y."/>
            <person name="Arimoto A."/>
            <person name="Ishii H."/>
            <person name="Satoh N."/>
            <person name="Nishiyama T."/>
            <person name="Hasebe M."/>
            <person name="Maruyama T."/>
            <person name="Minagawa J."/>
            <person name="Obokata J."/>
            <person name="Shigenobu S."/>
        </authorList>
    </citation>
    <scope>NUCLEOTIDE SEQUENCE [LARGE SCALE GENOMIC DNA]</scope>
</reference>
<keyword evidence="2" id="KW-0732">Signal</keyword>
<feature type="compositionally biased region" description="Polar residues" evidence="1">
    <location>
        <begin position="60"/>
        <end position="90"/>
    </location>
</feature>
<gene>
    <name evidence="3" type="ORF">PoB_005312800</name>
</gene>
<accession>A0AAV4C6K7</accession>
<proteinExistence type="predicted"/>
<feature type="signal peptide" evidence="2">
    <location>
        <begin position="1"/>
        <end position="18"/>
    </location>
</feature>
<comment type="caution">
    <text evidence="3">The sequence shown here is derived from an EMBL/GenBank/DDBJ whole genome shotgun (WGS) entry which is preliminary data.</text>
</comment>
<evidence type="ECO:0000313" key="3">
    <source>
        <dbReference type="EMBL" id="GFO26623.1"/>
    </source>
</evidence>
<name>A0AAV4C6K7_9GAST</name>
<feature type="chain" id="PRO_5043864836" description="Secreted protein" evidence="2">
    <location>
        <begin position="19"/>
        <end position="90"/>
    </location>
</feature>
<feature type="compositionally biased region" description="Low complexity" evidence="1">
    <location>
        <begin position="36"/>
        <end position="48"/>
    </location>
</feature>
<feature type="region of interest" description="Disordered" evidence="1">
    <location>
        <begin position="36"/>
        <end position="90"/>
    </location>
</feature>
<dbReference type="EMBL" id="BLXT01005852">
    <property type="protein sequence ID" value="GFO26623.1"/>
    <property type="molecule type" value="Genomic_DNA"/>
</dbReference>
<keyword evidence="4" id="KW-1185">Reference proteome</keyword>
<protein>
    <recommendedName>
        <fullName evidence="5">Secreted protein</fullName>
    </recommendedName>
</protein>